<name>A0A3P7N066_CYLGO</name>
<dbReference type="OrthoDB" id="19653at2759"/>
<organism evidence="5 6">
    <name type="scientific">Cylicostephanus goldi</name>
    <name type="common">Nematode worm</name>
    <dbReference type="NCBI Taxonomy" id="71465"/>
    <lineage>
        <taxon>Eukaryota</taxon>
        <taxon>Metazoa</taxon>
        <taxon>Ecdysozoa</taxon>
        <taxon>Nematoda</taxon>
        <taxon>Chromadorea</taxon>
        <taxon>Rhabditida</taxon>
        <taxon>Rhabditina</taxon>
        <taxon>Rhabditomorpha</taxon>
        <taxon>Strongyloidea</taxon>
        <taxon>Strongylidae</taxon>
        <taxon>Cylicostephanus</taxon>
    </lineage>
</organism>
<dbReference type="AlphaFoldDB" id="A0A3P7N066"/>
<keyword evidence="2" id="KW-0719">Serine esterase</keyword>
<dbReference type="InterPro" id="IPR029058">
    <property type="entry name" value="AB_hydrolase_fold"/>
</dbReference>
<evidence type="ECO:0000313" key="5">
    <source>
        <dbReference type="EMBL" id="VDN35625.1"/>
    </source>
</evidence>
<evidence type="ECO:0000313" key="6">
    <source>
        <dbReference type="Proteomes" id="UP000271889"/>
    </source>
</evidence>
<dbReference type="InterPro" id="IPR050654">
    <property type="entry name" value="AChE-related_enzymes"/>
</dbReference>
<dbReference type="Pfam" id="PF00135">
    <property type="entry name" value="COesterase"/>
    <property type="match status" value="1"/>
</dbReference>
<comment type="similarity">
    <text evidence="1">Belongs to the type-B carboxylesterase/lipase family.</text>
</comment>
<proteinExistence type="inferred from homology"/>
<evidence type="ECO:0000256" key="1">
    <source>
        <dbReference type="ARBA" id="ARBA00005964"/>
    </source>
</evidence>
<dbReference type="GO" id="GO:0005615">
    <property type="term" value="C:extracellular space"/>
    <property type="evidence" value="ECO:0007669"/>
    <property type="project" value="TreeGrafter"/>
</dbReference>
<keyword evidence="3" id="KW-0378">Hydrolase</keyword>
<dbReference type="PANTHER" id="PTHR43918:SF12">
    <property type="entry name" value="ACETYLCHOLINESTERASE 1"/>
    <property type="match status" value="1"/>
</dbReference>
<dbReference type="EMBL" id="UYRV01127306">
    <property type="protein sequence ID" value="VDN35625.1"/>
    <property type="molecule type" value="Genomic_DNA"/>
</dbReference>
<keyword evidence="6" id="KW-1185">Reference proteome</keyword>
<dbReference type="GO" id="GO:0006581">
    <property type="term" value="P:acetylcholine catabolic process"/>
    <property type="evidence" value="ECO:0007669"/>
    <property type="project" value="TreeGrafter"/>
</dbReference>
<evidence type="ECO:0000256" key="2">
    <source>
        <dbReference type="ARBA" id="ARBA00022487"/>
    </source>
</evidence>
<feature type="domain" description="Carboxylesterase type B" evidence="4">
    <location>
        <begin position="7"/>
        <end position="167"/>
    </location>
</feature>
<protein>
    <recommendedName>
        <fullName evidence="4">Carboxylesterase type B domain-containing protein</fullName>
    </recommendedName>
</protein>
<feature type="non-terminal residue" evidence="5">
    <location>
        <position position="167"/>
    </location>
</feature>
<dbReference type="Proteomes" id="UP000271889">
    <property type="component" value="Unassembled WGS sequence"/>
</dbReference>
<dbReference type="GO" id="GO:0005886">
    <property type="term" value="C:plasma membrane"/>
    <property type="evidence" value="ECO:0007669"/>
    <property type="project" value="TreeGrafter"/>
</dbReference>
<dbReference type="PANTHER" id="PTHR43918">
    <property type="entry name" value="ACETYLCHOLINESTERASE"/>
    <property type="match status" value="1"/>
</dbReference>
<sequence>MSLQNPDYDKILYCLQRADADLLRENEWAPVREFADFPWVPVVDGNFKHTQLLAGSNMDESIYFIVYQLPNIFPVQDFFTKNDFVPDRHTWLKAISDLLPRQMIKSQLALAAILHEYEPANLPVKAHDWLDSMEKMLGDYHFTCNVNEMALAHTKHGGDTYYYYFTH</sequence>
<dbReference type="Gene3D" id="3.40.50.1820">
    <property type="entry name" value="alpha/beta hydrolase"/>
    <property type="match status" value="1"/>
</dbReference>
<dbReference type="InterPro" id="IPR002018">
    <property type="entry name" value="CarbesteraseB"/>
</dbReference>
<accession>A0A3P7N066</accession>
<reference evidence="5 6" key="1">
    <citation type="submission" date="2018-11" db="EMBL/GenBank/DDBJ databases">
        <authorList>
            <consortium name="Pathogen Informatics"/>
        </authorList>
    </citation>
    <scope>NUCLEOTIDE SEQUENCE [LARGE SCALE GENOMIC DNA]</scope>
</reference>
<dbReference type="GO" id="GO:0003990">
    <property type="term" value="F:acetylcholinesterase activity"/>
    <property type="evidence" value="ECO:0007669"/>
    <property type="project" value="TreeGrafter"/>
</dbReference>
<gene>
    <name evidence="5" type="ORF">CGOC_LOCUS12982</name>
</gene>
<dbReference type="SUPFAM" id="SSF53474">
    <property type="entry name" value="alpha/beta-Hydrolases"/>
    <property type="match status" value="1"/>
</dbReference>
<evidence type="ECO:0000259" key="4">
    <source>
        <dbReference type="Pfam" id="PF00135"/>
    </source>
</evidence>
<dbReference type="GO" id="GO:0019695">
    <property type="term" value="P:choline metabolic process"/>
    <property type="evidence" value="ECO:0007669"/>
    <property type="project" value="TreeGrafter"/>
</dbReference>
<evidence type="ECO:0000256" key="3">
    <source>
        <dbReference type="ARBA" id="ARBA00022801"/>
    </source>
</evidence>